<dbReference type="Pfam" id="PF00436">
    <property type="entry name" value="SSB"/>
    <property type="match status" value="1"/>
</dbReference>
<dbReference type="GO" id="GO:0003697">
    <property type="term" value="F:single-stranded DNA binding"/>
    <property type="evidence" value="ECO:0007669"/>
    <property type="project" value="InterPro"/>
</dbReference>
<dbReference type="RefSeq" id="XP_040770394.1">
    <property type="nucleotide sequence ID" value="XM_040905391.1"/>
</dbReference>
<keyword evidence="1 2" id="KW-0238">DNA-binding</keyword>
<reference evidence="4 5" key="1">
    <citation type="journal article" date="2016" name="Mol. Biol. Evol.">
        <title>Comparative Genomics of Early-Diverging Mushroom-Forming Fungi Provides Insights into the Origins of Lignocellulose Decay Capabilities.</title>
        <authorList>
            <person name="Nagy L.G."/>
            <person name="Riley R."/>
            <person name="Tritt A."/>
            <person name="Adam C."/>
            <person name="Daum C."/>
            <person name="Floudas D."/>
            <person name="Sun H."/>
            <person name="Yadav J.S."/>
            <person name="Pangilinan J."/>
            <person name="Larsson K.H."/>
            <person name="Matsuura K."/>
            <person name="Barry K."/>
            <person name="Labutti K."/>
            <person name="Kuo R."/>
            <person name="Ohm R.A."/>
            <person name="Bhattacharya S.S."/>
            <person name="Shirouzu T."/>
            <person name="Yoshinaga Y."/>
            <person name="Martin F.M."/>
            <person name="Grigoriev I.V."/>
            <person name="Hibbett D.S."/>
        </authorList>
    </citation>
    <scope>NUCLEOTIDE SEQUENCE [LARGE SCALE GENOMIC DNA]</scope>
    <source>
        <strain evidence="4 5">93-53</strain>
    </source>
</reference>
<proteinExistence type="predicted"/>
<feature type="region of interest" description="Disordered" evidence="3">
    <location>
        <begin position="129"/>
        <end position="152"/>
    </location>
</feature>
<gene>
    <name evidence="4" type="ORF">LAESUDRAFT_668947</name>
</gene>
<dbReference type="PANTHER" id="PTHR10302">
    <property type="entry name" value="SINGLE-STRANDED DNA-BINDING PROTEIN"/>
    <property type="match status" value="1"/>
</dbReference>
<accession>A0A165ICB8</accession>
<evidence type="ECO:0000313" key="5">
    <source>
        <dbReference type="Proteomes" id="UP000076871"/>
    </source>
</evidence>
<dbReference type="GO" id="GO:0006264">
    <property type="term" value="P:mitochondrial DNA replication"/>
    <property type="evidence" value="ECO:0007669"/>
    <property type="project" value="TreeGrafter"/>
</dbReference>
<dbReference type="PANTHER" id="PTHR10302:SF0">
    <property type="entry name" value="SINGLE-STRANDED DNA-BINDING PROTEIN, MITOCHONDRIAL"/>
    <property type="match status" value="1"/>
</dbReference>
<dbReference type="Proteomes" id="UP000076871">
    <property type="component" value="Unassembled WGS sequence"/>
</dbReference>
<dbReference type="Gene3D" id="2.40.50.140">
    <property type="entry name" value="Nucleic acid-binding proteins"/>
    <property type="match status" value="1"/>
</dbReference>
<dbReference type="STRING" id="1314785.A0A165ICB8"/>
<evidence type="ECO:0000256" key="3">
    <source>
        <dbReference type="SAM" id="MobiDB-lite"/>
    </source>
</evidence>
<dbReference type="PROSITE" id="PS50935">
    <property type="entry name" value="SSB"/>
    <property type="match status" value="1"/>
</dbReference>
<evidence type="ECO:0000256" key="2">
    <source>
        <dbReference type="PROSITE-ProRule" id="PRU00252"/>
    </source>
</evidence>
<feature type="compositionally biased region" description="Basic and acidic residues" evidence="3">
    <location>
        <begin position="140"/>
        <end position="152"/>
    </location>
</feature>
<dbReference type="InterPro" id="IPR000424">
    <property type="entry name" value="Primosome_PriB/ssb"/>
</dbReference>
<sequence>MLSHMSRLSALRTSSRAFSTTSRAADLAKLILIGRLGVDPEVRVTKNEKEYIRYVVATTSYPGSTPEGTRPEPKTTWHNVLSFNPTSNAYLRTLRRGYFVYVEANFELREPDPEAPPDTPQGRRQIFLKHESIRVLSRPKNPEESSDENRGP</sequence>
<evidence type="ECO:0008006" key="6">
    <source>
        <dbReference type="Google" id="ProtNLM"/>
    </source>
</evidence>
<dbReference type="EMBL" id="KV427605">
    <property type="protein sequence ID" value="KZT12884.1"/>
    <property type="molecule type" value="Genomic_DNA"/>
</dbReference>
<protein>
    <recommendedName>
        <fullName evidence="6">Nucleic acid-binding protein</fullName>
    </recommendedName>
</protein>
<dbReference type="OrthoDB" id="1078367at2759"/>
<evidence type="ECO:0000256" key="1">
    <source>
        <dbReference type="ARBA" id="ARBA00023125"/>
    </source>
</evidence>
<dbReference type="GO" id="GO:0042645">
    <property type="term" value="C:mitochondrial nucleoid"/>
    <property type="evidence" value="ECO:0007669"/>
    <property type="project" value="TreeGrafter"/>
</dbReference>
<evidence type="ECO:0000313" key="4">
    <source>
        <dbReference type="EMBL" id="KZT12884.1"/>
    </source>
</evidence>
<name>A0A165ICB8_9APHY</name>
<organism evidence="4 5">
    <name type="scientific">Laetiporus sulphureus 93-53</name>
    <dbReference type="NCBI Taxonomy" id="1314785"/>
    <lineage>
        <taxon>Eukaryota</taxon>
        <taxon>Fungi</taxon>
        <taxon>Dikarya</taxon>
        <taxon>Basidiomycota</taxon>
        <taxon>Agaricomycotina</taxon>
        <taxon>Agaricomycetes</taxon>
        <taxon>Polyporales</taxon>
        <taxon>Laetiporus</taxon>
    </lineage>
</organism>
<dbReference type="AlphaFoldDB" id="A0A165ICB8"/>
<dbReference type="GeneID" id="63822421"/>
<dbReference type="InParanoid" id="A0A165ICB8"/>
<dbReference type="InterPro" id="IPR012340">
    <property type="entry name" value="NA-bd_OB-fold"/>
</dbReference>
<dbReference type="FunCoup" id="A0A165ICB8">
    <property type="interactions" value="33"/>
</dbReference>
<keyword evidence="5" id="KW-1185">Reference proteome</keyword>
<dbReference type="CDD" id="cd04496">
    <property type="entry name" value="SSB_OBF"/>
    <property type="match status" value="1"/>
</dbReference>
<dbReference type="SUPFAM" id="SSF50249">
    <property type="entry name" value="Nucleic acid-binding proteins"/>
    <property type="match status" value="1"/>
</dbReference>
<dbReference type="InterPro" id="IPR011344">
    <property type="entry name" value="ssDNA-bd"/>
</dbReference>